<evidence type="ECO:0000256" key="1">
    <source>
        <dbReference type="ARBA" id="ARBA00004613"/>
    </source>
</evidence>
<evidence type="ECO:0000259" key="11">
    <source>
        <dbReference type="PROSITE" id="PS51323"/>
    </source>
</evidence>
<evidence type="ECO:0000256" key="5">
    <source>
        <dbReference type="ARBA" id="ARBA00023157"/>
    </source>
</evidence>
<dbReference type="InterPro" id="IPR036383">
    <property type="entry name" value="TSP1_rpt_sf"/>
</dbReference>
<evidence type="ECO:0000313" key="12">
    <source>
        <dbReference type="Ensembl" id="ENSPKIP00000022138.1"/>
    </source>
</evidence>
<feature type="domain" description="CTCK" evidence="9">
    <location>
        <begin position="270"/>
        <end position="344"/>
    </location>
</feature>
<dbReference type="InterPro" id="IPR009030">
    <property type="entry name" value="Growth_fac_rcpt_cys_sf"/>
</dbReference>
<dbReference type="InterPro" id="IPR006207">
    <property type="entry name" value="Cys_knot_C"/>
</dbReference>
<dbReference type="PROSITE" id="PS51323">
    <property type="entry name" value="IGFBP_N_2"/>
    <property type="match status" value="1"/>
</dbReference>
<reference evidence="12" key="2">
    <citation type="submission" date="2025-09" db="UniProtKB">
        <authorList>
            <consortium name="Ensembl"/>
        </authorList>
    </citation>
    <scope>IDENTIFICATION</scope>
</reference>
<dbReference type="Pfam" id="PF00007">
    <property type="entry name" value="Cys_knot"/>
    <property type="match status" value="1"/>
</dbReference>
<dbReference type="PROSITE" id="PS01225">
    <property type="entry name" value="CTCK_2"/>
    <property type="match status" value="1"/>
</dbReference>
<feature type="domain" description="IGFBP N-terminal" evidence="11">
    <location>
        <begin position="18"/>
        <end position="90"/>
    </location>
</feature>
<dbReference type="InterPro" id="IPR001007">
    <property type="entry name" value="VWF_dom"/>
</dbReference>
<dbReference type="OrthoDB" id="365605at2759"/>
<dbReference type="PROSITE" id="PS01208">
    <property type="entry name" value="VWFC_1"/>
    <property type="match status" value="1"/>
</dbReference>
<feature type="signal peptide" evidence="8">
    <location>
        <begin position="1"/>
        <end position="20"/>
    </location>
</feature>
<keyword evidence="13" id="KW-1185">Reference proteome</keyword>
<comment type="caution">
    <text evidence="6">Lacks conserved residue(s) required for the propagation of feature annotation.</text>
</comment>
<dbReference type="PROSITE" id="PS50184">
    <property type="entry name" value="VWFC_2"/>
    <property type="match status" value="1"/>
</dbReference>
<proteinExistence type="inferred from homology"/>
<dbReference type="Pfam" id="PF00093">
    <property type="entry name" value="VWC"/>
    <property type="match status" value="1"/>
</dbReference>
<dbReference type="Ensembl" id="ENSPKIT00000002793.1">
    <property type="protein sequence ID" value="ENSPKIP00000022138.1"/>
    <property type="gene ID" value="ENSPKIG00000006266.1"/>
</dbReference>
<dbReference type="PANTHER" id="PTHR11348:SF20">
    <property type="entry name" value="PROTEIN CYR61"/>
    <property type="match status" value="1"/>
</dbReference>
<feature type="chain" id="PRO_5017422058" evidence="8">
    <location>
        <begin position="21"/>
        <end position="366"/>
    </location>
</feature>
<dbReference type="GO" id="GO:0007155">
    <property type="term" value="P:cell adhesion"/>
    <property type="evidence" value="ECO:0007669"/>
    <property type="project" value="TreeGrafter"/>
</dbReference>
<dbReference type="Pfam" id="PF19035">
    <property type="entry name" value="TSP1_CCN"/>
    <property type="match status" value="1"/>
</dbReference>
<dbReference type="SUPFAM" id="SSF57184">
    <property type="entry name" value="Growth factor receptor domain"/>
    <property type="match status" value="1"/>
</dbReference>
<dbReference type="InterPro" id="IPR043973">
    <property type="entry name" value="TSP1_CCN"/>
</dbReference>
<dbReference type="PROSITE" id="PS50092">
    <property type="entry name" value="TSP1"/>
    <property type="match status" value="1"/>
</dbReference>
<evidence type="ECO:0000256" key="3">
    <source>
        <dbReference type="ARBA" id="ARBA00022525"/>
    </source>
</evidence>
<dbReference type="GO" id="GO:0007165">
    <property type="term" value="P:signal transduction"/>
    <property type="evidence" value="ECO:0007669"/>
    <property type="project" value="InterPro"/>
</dbReference>
<feature type="domain" description="VWFC" evidence="10">
    <location>
        <begin position="94"/>
        <end position="160"/>
    </location>
</feature>
<reference evidence="12" key="1">
    <citation type="submission" date="2025-08" db="UniProtKB">
        <authorList>
            <consortium name="Ensembl"/>
        </authorList>
    </citation>
    <scope>IDENTIFICATION</scope>
</reference>
<evidence type="ECO:0000256" key="6">
    <source>
        <dbReference type="PROSITE-ProRule" id="PRU00039"/>
    </source>
</evidence>
<dbReference type="AlphaFoldDB" id="A0A3B3RV00"/>
<name>A0A3B3RV00_9TELE</name>
<dbReference type="GeneTree" id="ENSGT00940000165172"/>
<dbReference type="SUPFAM" id="SSF82895">
    <property type="entry name" value="TSP-1 type 1 repeat"/>
    <property type="match status" value="1"/>
</dbReference>
<keyword evidence="4 8" id="KW-0732">Signal</keyword>
<accession>A0A3B3RV00</accession>
<dbReference type="InterPro" id="IPR006208">
    <property type="entry name" value="Glyco_hormone_CN"/>
</dbReference>
<dbReference type="Pfam" id="PF00219">
    <property type="entry name" value="IGFBP"/>
    <property type="match status" value="1"/>
</dbReference>
<dbReference type="GO" id="GO:0008201">
    <property type="term" value="F:heparin binding"/>
    <property type="evidence" value="ECO:0007669"/>
    <property type="project" value="TreeGrafter"/>
</dbReference>
<dbReference type="SUPFAM" id="SSF57603">
    <property type="entry name" value="FnI-like domain"/>
    <property type="match status" value="1"/>
</dbReference>
<dbReference type="KEGG" id="pki:111856325"/>
<comment type="similarity">
    <text evidence="2">Belongs to the CCN family.</text>
</comment>
<dbReference type="GO" id="GO:0030335">
    <property type="term" value="P:positive regulation of cell migration"/>
    <property type="evidence" value="ECO:0007669"/>
    <property type="project" value="TreeGrafter"/>
</dbReference>
<dbReference type="PANTHER" id="PTHR11348">
    <property type="entry name" value="CONNECTIVE TISSUE GROWTH FACTOR-RELATED"/>
    <property type="match status" value="1"/>
</dbReference>
<dbReference type="GO" id="GO:0045597">
    <property type="term" value="P:positive regulation of cell differentiation"/>
    <property type="evidence" value="ECO:0007669"/>
    <property type="project" value="TreeGrafter"/>
</dbReference>
<evidence type="ECO:0000259" key="10">
    <source>
        <dbReference type="PROSITE" id="PS50184"/>
    </source>
</evidence>
<protein>
    <submittedName>
        <fullName evidence="12">Si:ch211-106h11.3</fullName>
    </submittedName>
</protein>
<dbReference type="InterPro" id="IPR050941">
    <property type="entry name" value="CCN"/>
</dbReference>
<dbReference type="SMART" id="SM00121">
    <property type="entry name" value="IB"/>
    <property type="match status" value="1"/>
</dbReference>
<dbReference type="PROSITE" id="PS51257">
    <property type="entry name" value="PROKAR_LIPOPROTEIN"/>
    <property type="match status" value="1"/>
</dbReference>
<dbReference type="PROSITE" id="PS01185">
    <property type="entry name" value="CTCK_1"/>
    <property type="match status" value="1"/>
</dbReference>
<dbReference type="InterPro" id="IPR000884">
    <property type="entry name" value="TSP1_rpt"/>
</dbReference>
<dbReference type="GO" id="GO:0005178">
    <property type="term" value="F:integrin binding"/>
    <property type="evidence" value="ECO:0007669"/>
    <property type="project" value="TreeGrafter"/>
</dbReference>
<keyword evidence="5" id="KW-1015">Disulfide bond</keyword>
<dbReference type="InterPro" id="IPR000867">
    <property type="entry name" value="IGFBP-like"/>
</dbReference>
<dbReference type="GO" id="GO:0005615">
    <property type="term" value="C:extracellular space"/>
    <property type="evidence" value="ECO:0007669"/>
    <property type="project" value="TreeGrafter"/>
</dbReference>
<evidence type="ECO:0000256" key="8">
    <source>
        <dbReference type="SAM" id="SignalP"/>
    </source>
</evidence>
<feature type="region of interest" description="Disordered" evidence="7">
    <location>
        <begin position="342"/>
        <end position="366"/>
    </location>
</feature>
<evidence type="ECO:0000256" key="7">
    <source>
        <dbReference type="SAM" id="MobiDB-lite"/>
    </source>
</evidence>
<evidence type="ECO:0000259" key="9">
    <source>
        <dbReference type="PROSITE" id="PS01225"/>
    </source>
</evidence>
<organism evidence="12 13">
    <name type="scientific">Paramormyrops kingsleyae</name>
    <dbReference type="NCBI Taxonomy" id="1676925"/>
    <lineage>
        <taxon>Eukaryota</taxon>
        <taxon>Metazoa</taxon>
        <taxon>Chordata</taxon>
        <taxon>Craniata</taxon>
        <taxon>Vertebrata</taxon>
        <taxon>Euteleostomi</taxon>
        <taxon>Actinopterygii</taxon>
        <taxon>Neopterygii</taxon>
        <taxon>Teleostei</taxon>
        <taxon>Osteoglossocephala</taxon>
        <taxon>Osteoglossomorpha</taxon>
        <taxon>Osteoglossiformes</taxon>
        <taxon>Mormyridae</taxon>
        <taxon>Paramormyrops</taxon>
    </lineage>
</organism>
<evidence type="ECO:0000256" key="4">
    <source>
        <dbReference type="ARBA" id="ARBA00022729"/>
    </source>
</evidence>
<dbReference type="Proteomes" id="UP000261540">
    <property type="component" value="Unplaced"/>
</dbReference>
<evidence type="ECO:0000313" key="13">
    <source>
        <dbReference type="Proteomes" id="UP000261540"/>
    </source>
</evidence>
<sequence>MEKIFYVSIFTLGTFSLVGAGCPTVCKCPALAAICPPGVSLVLDKCSCCKVCAAQLNQDCGASRPCDHHKGLECNNGNGATHESGICRARQEGRTCEFRGSIYQHGESFQSGCKHHCTCVDGGIGCMSLCPTLKPRATPSCPFPRLVKVPGQCCPSLKCHKGVLSLPAAGQPPSSYPYKKDKALDNEILDPGKDWEKKRIYKHLGEWKHSASHCVVQVTDWSQCSRSCGLGVSSRVTNDNTRCKPVKETRLCILRPCGTRPPPTKMVKKCSRTHQPAQPVHLSYGGCRSVQPYLPGYCGDCADGRCCSPHHTLTQPVLFACADGKRLEYDVTFVRSCKCSESCDHPNRAGPVSRRRVHGDTKRFTN</sequence>
<evidence type="ECO:0000256" key="2">
    <source>
        <dbReference type="ARBA" id="ARBA00008125"/>
    </source>
</evidence>
<comment type="subcellular location">
    <subcellularLocation>
        <location evidence="1">Secreted</location>
    </subcellularLocation>
</comment>
<keyword evidence="3" id="KW-0964">Secreted</keyword>
<dbReference type="GO" id="GO:0031012">
    <property type="term" value="C:extracellular matrix"/>
    <property type="evidence" value="ECO:0007669"/>
    <property type="project" value="TreeGrafter"/>
</dbReference>
<dbReference type="SMART" id="SM00214">
    <property type="entry name" value="VWC"/>
    <property type="match status" value="1"/>
</dbReference>
<dbReference type="SMART" id="SM00209">
    <property type="entry name" value="TSP1"/>
    <property type="match status" value="1"/>
</dbReference>
<dbReference type="SMART" id="SM00041">
    <property type="entry name" value="CT"/>
    <property type="match status" value="1"/>
</dbReference>